<dbReference type="InterPro" id="IPR044926">
    <property type="entry name" value="RGS_subdomain_2"/>
</dbReference>
<evidence type="ECO:0000313" key="6">
    <source>
        <dbReference type="EMBL" id="CAK8676078.1"/>
    </source>
</evidence>
<dbReference type="Pfam" id="PF02194">
    <property type="entry name" value="PXA"/>
    <property type="match status" value="1"/>
</dbReference>
<evidence type="ECO:0000259" key="5">
    <source>
        <dbReference type="PROSITE" id="PS51207"/>
    </source>
</evidence>
<dbReference type="SMART" id="SM00315">
    <property type="entry name" value="RGS"/>
    <property type="match status" value="1"/>
</dbReference>
<feature type="domain" description="PXA" evidence="5">
    <location>
        <begin position="105"/>
        <end position="276"/>
    </location>
</feature>
<feature type="domain" description="RGS" evidence="3">
    <location>
        <begin position="309"/>
        <end position="441"/>
    </location>
</feature>
<comment type="similarity">
    <text evidence="1">Belongs to the sorting nexin family.</text>
</comment>
<evidence type="ECO:0008006" key="8">
    <source>
        <dbReference type="Google" id="ProtNLM"/>
    </source>
</evidence>
<keyword evidence="2" id="KW-0812">Transmembrane</keyword>
<dbReference type="PROSITE" id="PS51207">
    <property type="entry name" value="PXA"/>
    <property type="match status" value="1"/>
</dbReference>
<keyword evidence="2" id="KW-1133">Transmembrane helix</keyword>
<dbReference type="InterPro" id="IPR037892">
    <property type="entry name" value="SNX14_RGS"/>
</dbReference>
<dbReference type="EMBL" id="CAWYQH010000024">
    <property type="protein sequence ID" value="CAK8676078.1"/>
    <property type="molecule type" value="Genomic_DNA"/>
</dbReference>
<dbReference type="Proteomes" id="UP001642483">
    <property type="component" value="Unassembled WGS sequence"/>
</dbReference>
<dbReference type="SUPFAM" id="SSF64268">
    <property type="entry name" value="PX domain"/>
    <property type="match status" value="1"/>
</dbReference>
<comment type="caution">
    <text evidence="6">The sequence shown here is derived from an EMBL/GenBank/DDBJ whole genome shotgun (WGS) entry which is preliminary data.</text>
</comment>
<gene>
    <name evidence="6" type="ORF">CVLEPA_LOCUS5578</name>
</gene>
<keyword evidence="2" id="KW-0472">Membrane</keyword>
<dbReference type="PROSITE" id="PS50132">
    <property type="entry name" value="RGS"/>
    <property type="match status" value="1"/>
</dbReference>
<dbReference type="InterPro" id="IPR036871">
    <property type="entry name" value="PX_dom_sf"/>
</dbReference>
<dbReference type="PROSITE" id="PS50195">
    <property type="entry name" value="PX"/>
    <property type="match status" value="1"/>
</dbReference>
<proteinExistence type="inferred from homology"/>
<dbReference type="Gene3D" id="3.30.1520.10">
    <property type="entry name" value="Phox-like domain"/>
    <property type="match status" value="1"/>
</dbReference>
<dbReference type="InterPro" id="IPR013937">
    <property type="entry name" value="Sorting_nexin_C"/>
</dbReference>
<dbReference type="Pfam" id="PF00615">
    <property type="entry name" value="RGS"/>
    <property type="match status" value="1"/>
</dbReference>
<dbReference type="InterPro" id="IPR001683">
    <property type="entry name" value="PX_dom"/>
</dbReference>
<evidence type="ECO:0000259" key="4">
    <source>
        <dbReference type="PROSITE" id="PS50195"/>
    </source>
</evidence>
<dbReference type="SMART" id="SM00313">
    <property type="entry name" value="PXA"/>
    <property type="match status" value="1"/>
</dbReference>
<reference evidence="6 7" key="1">
    <citation type="submission" date="2024-02" db="EMBL/GenBank/DDBJ databases">
        <authorList>
            <person name="Daric V."/>
            <person name="Darras S."/>
        </authorList>
    </citation>
    <scope>NUCLEOTIDE SEQUENCE [LARGE SCALE GENOMIC DNA]</scope>
</reference>
<dbReference type="PANTHER" id="PTHR22775:SF44">
    <property type="entry name" value="SORTING NEXIN-14"/>
    <property type="match status" value="1"/>
</dbReference>
<dbReference type="CDD" id="cd08722">
    <property type="entry name" value="RGS_SNX14"/>
    <property type="match status" value="1"/>
</dbReference>
<dbReference type="Pfam" id="PF00787">
    <property type="entry name" value="PX"/>
    <property type="match status" value="1"/>
</dbReference>
<evidence type="ECO:0000256" key="2">
    <source>
        <dbReference type="SAM" id="Phobius"/>
    </source>
</evidence>
<name>A0ABP0FB80_CLALP</name>
<dbReference type="Gene3D" id="1.10.167.10">
    <property type="entry name" value="Regulator of G-protein Signalling 4, domain 2"/>
    <property type="match status" value="1"/>
</dbReference>
<protein>
    <recommendedName>
        <fullName evidence="8">Sorting nexin-14</fullName>
    </recommendedName>
</protein>
<feature type="transmembrane region" description="Helical" evidence="2">
    <location>
        <begin position="12"/>
        <end position="45"/>
    </location>
</feature>
<evidence type="ECO:0000256" key="1">
    <source>
        <dbReference type="ARBA" id="ARBA00010883"/>
    </source>
</evidence>
<dbReference type="Pfam" id="PF08628">
    <property type="entry name" value="Nexin_C"/>
    <property type="match status" value="1"/>
</dbReference>
<feature type="domain" description="PX" evidence="4">
    <location>
        <begin position="543"/>
        <end position="664"/>
    </location>
</feature>
<dbReference type="SUPFAM" id="SSF48097">
    <property type="entry name" value="Regulator of G-protein signaling, RGS"/>
    <property type="match status" value="1"/>
</dbReference>
<sequence length="915" mass="107084">MSMKHIAVFTGGGIFVFLLLTLSTFSLMLLFWSFFAGIALCTFILRPDYKIPNLLQYHMNRNLAEKQVLDKKQVLCSVCGQQDCKRERSMSNMESLVPWLGIYVNETVDQALKEFIELMIERYVWKWYRDLSQDDTFVNELKIALRHLLSVLYLRVNKVDLSELILKKLLKIAIIHADICIKAGKIECCNGDDIIMWYGNNLHPALKSRRSEVTYLRSLCDALFPHLFPPSLVKSRVGRTFLRELLSSNVILFSMDVIADPDKVNNLLLIFFDRTPPREPDNPPSPVVPLLSQIIYKDQSAPKSVLNVDLPKIMSTQDQLYQLMTFLKTVGAVHLLQFCLTVQDFNNRCLSQEQDNNQQEKLHEEARNIYESYCRANSPTFIHFEEDIVNELQAIAHGPPHEVCRLRTSTPLFRAYDHVYNLLEQIYCPLFYQSDIYYNMVCGDCIPVKQKETVLQRRGINRSSDKDALKKSMKRKPSKVPAKACEFSLDDNDSEPDTNLMCNRPSHVRIEQEDKNSEIALDDEIEDDWLANRNLSTWRVSVPSLTLVPRRDDGLSTSNERIYAFFVEVKRVDVVEGEDEPDQWHVLRRYNEFYVLESRLNEFHDGLHIASLPPKKLFLRSPSKEYLESKRADFERFLKDLLSQVTLCRSELLYHFLRPHQAGAARFYGKVLPDVNLGKLFRRVPNKLIKEKGQHLDVFLQSFIQSCEAPKPKPGKYPPLTEHPDIQMDQKIHNELYPESDWQTDSFQSHRIHEEEIEHPTNQGIFDYLIYIATQVFQADWWVKSILICFKRLFQNTVEPFTYMYLKSKIDRYRMEHHVVDLIHLFRDILFHNNDLPRTLKEKEERKKLTYQQWKEFVPGTFSNAVGPEKHEEGCKRLFEVLQQPKLNKQLSYLLLDAFLTELFPEMKVSPSDKC</sequence>
<dbReference type="PANTHER" id="PTHR22775">
    <property type="entry name" value="SORTING NEXIN"/>
    <property type="match status" value="1"/>
</dbReference>
<evidence type="ECO:0000259" key="3">
    <source>
        <dbReference type="PROSITE" id="PS50132"/>
    </source>
</evidence>
<evidence type="ECO:0000313" key="7">
    <source>
        <dbReference type="Proteomes" id="UP001642483"/>
    </source>
</evidence>
<dbReference type="InterPro" id="IPR003114">
    <property type="entry name" value="Phox_assoc"/>
</dbReference>
<dbReference type="InterPro" id="IPR016137">
    <property type="entry name" value="RGS"/>
</dbReference>
<dbReference type="SMART" id="SM00312">
    <property type="entry name" value="PX"/>
    <property type="match status" value="1"/>
</dbReference>
<accession>A0ABP0FB80</accession>
<dbReference type="InterPro" id="IPR036305">
    <property type="entry name" value="RGS_sf"/>
</dbReference>
<organism evidence="6 7">
    <name type="scientific">Clavelina lepadiformis</name>
    <name type="common">Light-bulb sea squirt</name>
    <name type="synonym">Ascidia lepadiformis</name>
    <dbReference type="NCBI Taxonomy" id="159417"/>
    <lineage>
        <taxon>Eukaryota</taxon>
        <taxon>Metazoa</taxon>
        <taxon>Chordata</taxon>
        <taxon>Tunicata</taxon>
        <taxon>Ascidiacea</taxon>
        <taxon>Aplousobranchia</taxon>
        <taxon>Clavelinidae</taxon>
        <taxon>Clavelina</taxon>
    </lineage>
</organism>
<keyword evidence="7" id="KW-1185">Reference proteome</keyword>